<dbReference type="EMBL" id="JASCZI010120837">
    <property type="protein sequence ID" value="MED6155327.1"/>
    <property type="molecule type" value="Genomic_DNA"/>
</dbReference>
<protein>
    <submittedName>
        <fullName evidence="1">Uncharacterized protein</fullName>
    </submittedName>
</protein>
<dbReference type="Proteomes" id="UP001341840">
    <property type="component" value="Unassembled WGS sequence"/>
</dbReference>
<reference evidence="1 2" key="1">
    <citation type="journal article" date="2023" name="Plants (Basel)">
        <title>Bridging the Gap: Combining Genomics and Transcriptomics Approaches to Understand Stylosanthes scabra, an Orphan Legume from the Brazilian Caatinga.</title>
        <authorList>
            <person name="Ferreira-Neto J.R.C."/>
            <person name="da Silva M.D."/>
            <person name="Binneck E."/>
            <person name="de Melo N.F."/>
            <person name="da Silva R.H."/>
            <person name="de Melo A.L.T.M."/>
            <person name="Pandolfi V."/>
            <person name="Bustamante F.O."/>
            <person name="Brasileiro-Vidal A.C."/>
            <person name="Benko-Iseppon A.M."/>
        </authorList>
    </citation>
    <scope>NUCLEOTIDE SEQUENCE [LARGE SCALE GENOMIC DNA]</scope>
    <source>
        <tissue evidence="1">Leaves</tissue>
    </source>
</reference>
<keyword evidence="2" id="KW-1185">Reference proteome</keyword>
<accession>A0ABU6U2I0</accession>
<name>A0ABU6U2I0_9FABA</name>
<evidence type="ECO:0000313" key="2">
    <source>
        <dbReference type="Proteomes" id="UP001341840"/>
    </source>
</evidence>
<gene>
    <name evidence="1" type="ORF">PIB30_004346</name>
</gene>
<organism evidence="1 2">
    <name type="scientific">Stylosanthes scabra</name>
    <dbReference type="NCBI Taxonomy" id="79078"/>
    <lineage>
        <taxon>Eukaryota</taxon>
        <taxon>Viridiplantae</taxon>
        <taxon>Streptophyta</taxon>
        <taxon>Embryophyta</taxon>
        <taxon>Tracheophyta</taxon>
        <taxon>Spermatophyta</taxon>
        <taxon>Magnoliopsida</taxon>
        <taxon>eudicotyledons</taxon>
        <taxon>Gunneridae</taxon>
        <taxon>Pentapetalae</taxon>
        <taxon>rosids</taxon>
        <taxon>fabids</taxon>
        <taxon>Fabales</taxon>
        <taxon>Fabaceae</taxon>
        <taxon>Papilionoideae</taxon>
        <taxon>50 kb inversion clade</taxon>
        <taxon>dalbergioids sensu lato</taxon>
        <taxon>Dalbergieae</taxon>
        <taxon>Pterocarpus clade</taxon>
        <taxon>Stylosanthes</taxon>
    </lineage>
</organism>
<comment type="caution">
    <text evidence="1">The sequence shown here is derived from an EMBL/GenBank/DDBJ whole genome shotgun (WGS) entry which is preliminary data.</text>
</comment>
<evidence type="ECO:0000313" key="1">
    <source>
        <dbReference type="EMBL" id="MED6155327.1"/>
    </source>
</evidence>
<proteinExistence type="predicted"/>
<sequence>MRQLARRFASHDHNHYKVKLLRDSNNALWTRVAQLEDAYDKLRELSMVPSCGLYRCGSNVCWVTNRHHQGFGIILRRRVWWCKTVARRRGS</sequence>